<comment type="caution">
    <text evidence="1">The sequence shown here is derived from an EMBL/GenBank/DDBJ whole genome shotgun (WGS) entry which is preliminary data.</text>
</comment>
<evidence type="ECO:0000313" key="2">
    <source>
        <dbReference type="Proteomes" id="UP000692954"/>
    </source>
</evidence>
<evidence type="ECO:0000313" key="1">
    <source>
        <dbReference type="EMBL" id="CAD8107520.1"/>
    </source>
</evidence>
<dbReference type="EMBL" id="CAJJDN010000089">
    <property type="protein sequence ID" value="CAD8107520.1"/>
    <property type="molecule type" value="Genomic_DNA"/>
</dbReference>
<accession>A0A8S1PW81</accession>
<organism evidence="1 2">
    <name type="scientific">Paramecium sonneborni</name>
    <dbReference type="NCBI Taxonomy" id="65129"/>
    <lineage>
        <taxon>Eukaryota</taxon>
        <taxon>Sar</taxon>
        <taxon>Alveolata</taxon>
        <taxon>Ciliophora</taxon>
        <taxon>Intramacronucleata</taxon>
        <taxon>Oligohymenophorea</taxon>
        <taxon>Peniculida</taxon>
        <taxon>Parameciidae</taxon>
        <taxon>Paramecium</taxon>
    </lineage>
</organism>
<gene>
    <name evidence="1" type="ORF">PSON_ATCC_30995.1.T0890055</name>
</gene>
<keyword evidence="2" id="KW-1185">Reference proteome</keyword>
<proteinExistence type="predicted"/>
<name>A0A8S1PW81_9CILI</name>
<dbReference type="Proteomes" id="UP000692954">
    <property type="component" value="Unassembled WGS sequence"/>
</dbReference>
<sequence>MESSINSQIRINTTQNTIVSKSYGKTSILNTQYLELNSYSAQLPQLNLQLRTLEMSESPQKRVRKLKSVRIREQETIYKRISKSFELRNMNDTQKQQRRKSGIEQLSQKQLNLDCQYPKTIVQQQEVIQRTKERKRTLFKRMSSILIKHQNTIRNISNLENHRNIEKQQQQMNDESNVIQCQEVKKQKFRSSVIESQKPRVVLNITRKSRKAFASIQSYISEKTTIVTKEQTMNQNNSINQTNPFMSYKCFQSLTDLNEQIQNNSQLNQGRFEQIKPTYPLPDIKLISSARNNYTQIDMNQLKQKKQIINIGNSQRKKRISINQ</sequence>
<dbReference type="AlphaFoldDB" id="A0A8S1PW81"/>
<protein>
    <submittedName>
        <fullName evidence="1">Uncharacterized protein</fullName>
    </submittedName>
</protein>
<reference evidence="1" key="1">
    <citation type="submission" date="2021-01" db="EMBL/GenBank/DDBJ databases">
        <authorList>
            <consortium name="Genoscope - CEA"/>
            <person name="William W."/>
        </authorList>
    </citation>
    <scope>NUCLEOTIDE SEQUENCE</scope>
</reference>
<dbReference type="OrthoDB" id="298235at2759"/>